<reference evidence="2 3" key="1">
    <citation type="submission" date="2018-03" db="EMBL/GenBank/DDBJ databases">
        <authorList>
            <person name="Gulvik C.A."/>
        </authorList>
    </citation>
    <scope>NUCLEOTIDE SEQUENCE [LARGE SCALE GENOMIC DNA]</scope>
    <source>
        <strain evidence="2 3">JCM 31581</strain>
    </source>
</reference>
<dbReference type="Gene3D" id="3.40.190.10">
    <property type="entry name" value="Periplasmic binding protein-like II"/>
    <property type="match status" value="1"/>
</dbReference>
<dbReference type="EMBL" id="PXZH01000005">
    <property type="protein sequence ID" value="RST88867.1"/>
    <property type="molecule type" value="Genomic_DNA"/>
</dbReference>
<protein>
    <submittedName>
        <fullName evidence="2">Sugar ABC transporter substrate-binding protein</fullName>
    </submittedName>
</protein>
<evidence type="ECO:0000259" key="1">
    <source>
        <dbReference type="Pfam" id="PF12010"/>
    </source>
</evidence>
<dbReference type="PANTHER" id="PTHR43649:SF17">
    <property type="entry name" value="ABC TRANSPORTER SOLUTE BINDING PROTEIN-SUGAR TRANSPORT"/>
    <property type="match status" value="1"/>
</dbReference>
<gene>
    <name evidence="2" type="ORF">C7P63_08580</name>
</gene>
<dbReference type="AlphaFoldDB" id="A0A3R9ZVR1"/>
<dbReference type="OrthoDB" id="7936627at2"/>
<dbReference type="PROSITE" id="PS51257">
    <property type="entry name" value="PROKAR_LIPOPROTEIN"/>
    <property type="match status" value="1"/>
</dbReference>
<dbReference type="InterPro" id="IPR022627">
    <property type="entry name" value="DUF3502"/>
</dbReference>
<dbReference type="InterPro" id="IPR006059">
    <property type="entry name" value="SBP"/>
</dbReference>
<dbReference type="Pfam" id="PF01547">
    <property type="entry name" value="SBP_bac_1"/>
    <property type="match status" value="1"/>
</dbReference>
<dbReference type="InterPro" id="IPR050490">
    <property type="entry name" value="Bact_solute-bd_prot1"/>
</dbReference>
<dbReference type="PANTHER" id="PTHR43649">
    <property type="entry name" value="ARABINOSE-BINDING PROTEIN-RELATED"/>
    <property type="match status" value="1"/>
</dbReference>
<comment type="caution">
    <text evidence="2">The sequence shown here is derived from an EMBL/GenBank/DDBJ whole genome shotgun (WGS) entry which is preliminary data.</text>
</comment>
<evidence type="ECO:0000313" key="3">
    <source>
        <dbReference type="Proteomes" id="UP000277864"/>
    </source>
</evidence>
<name>A0A3R9ZVR1_9ENTE</name>
<evidence type="ECO:0000313" key="2">
    <source>
        <dbReference type="EMBL" id="RST88867.1"/>
    </source>
</evidence>
<keyword evidence="3" id="KW-1185">Reference proteome</keyword>
<dbReference type="Proteomes" id="UP000277864">
    <property type="component" value="Unassembled WGS sequence"/>
</dbReference>
<organism evidence="2 3">
    <name type="scientific">Vagococcus humatus</name>
    <dbReference type="NCBI Taxonomy" id="1889241"/>
    <lineage>
        <taxon>Bacteria</taxon>
        <taxon>Bacillati</taxon>
        <taxon>Bacillota</taxon>
        <taxon>Bacilli</taxon>
        <taxon>Lactobacillales</taxon>
        <taxon>Enterococcaceae</taxon>
        <taxon>Vagococcus</taxon>
    </lineage>
</organism>
<accession>A0A3R9ZVR1</accession>
<dbReference type="Pfam" id="PF12010">
    <property type="entry name" value="DUF3502"/>
    <property type="match status" value="1"/>
</dbReference>
<feature type="domain" description="DUF3502" evidence="1">
    <location>
        <begin position="420"/>
        <end position="488"/>
    </location>
</feature>
<proteinExistence type="predicted"/>
<dbReference type="SUPFAM" id="SSF53850">
    <property type="entry name" value="Periplasmic binding protein-like II"/>
    <property type="match status" value="1"/>
</dbReference>
<dbReference type="RefSeq" id="WP_125943746.1">
    <property type="nucleotide sequence ID" value="NZ_PXZH01000005.1"/>
</dbReference>
<sequence length="491" mass="54821">MNWSFKKTVLTGATVALCAGTLAGCGSLQGDKQKAKGKDGEETILMYKVGDKPKSYDKTMDYINEKMKDELGVKLNIQYIGWGDFDKKMQVITSSGEDYDIAFANSFASNAQKGAYADLTELAPKYAKETYENLDPAYIKGNTINGKLYAMGVNANVFAQTMFTFPKALIDKYNFDLSTVKTLADLEPMLETIKEKEPQLTTIAAGQGLRIGRNIDYVFDNNFPVAVDINGDKTKIINPFESSDTLKEDLATMHKFYEKGFVPKDAATSNTEYNLKDNTWFMRLETQGPFDYGDSLLTQAAQRELISVPMTKPLKSNAQARVANYVVSSTSKKKEKALEVINLINTDPDILTTMVYGLEGDTWKKLDNDRMEVTDKYDAQNVISGAWMTGDNSKLYINKNITDEQIKERDASIKEAEESPLLGFNLDTSNIKTEITNISNVSNQYLAGLHTGTLDPEKAVPEFNEKLKKAGIDKVIKEVQTQYDAFLKEKK</sequence>